<evidence type="ECO:0000313" key="2">
    <source>
        <dbReference type="EMBL" id="KAF8869967.1"/>
    </source>
</evidence>
<keyword evidence="3" id="KW-1185">Reference proteome</keyword>
<organism evidence="2 3">
    <name type="scientific">Gymnopilus junonius</name>
    <name type="common">Spectacular rustgill mushroom</name>
    <name type="synonym">Gymnopilus spectabilis subsp. junonius</name>
    <dbReference type="NCBI Taxonomy" id="109634"/>
    <lineage>
        <taxon>Eukaryota</taxon>
        <taxon>Fungi</taxon>
        <taxon>Dikarya</taxon>
        <taxon>Basidiomycota</taxon>
        <taxon>Agaricomycotina</taxon>
        <taxon>Agaricomycetes</taxon>
        <taxon>Agaricomycetidae</taxon>
        <taxon>Agaricales</taxon>
        <taxon>Agaricineae</taxon>
        <taxon>Hymenogastraceae</taxon>
        <taxon>Gymnopilus</taxon>
    </lineage>
</organism>
<proteinExistence type="predicted"/>
<dbReference type="OrthoDB" id="3270451at2759"/>
<evidence type="ECO:0008006" key="4">
    <source>
        <dbReference type="Google" id="ProtNLM"/>
    </source>
</evidence>
<dbReference type="AlphaFoldDB" id="A0A9P5N7K9"/>
<evidence type="ECO:0000313" key="3">
    <source>
        <dbReference type="Proteomes" id="UP000724874"/>
    </source>
</evidence>
<gene>
    <name evidence="2" type="ORF">CPB84DRAFT_1693592</name>
</gene>
<sequence>MTVEKKEITSISNSASNAKGSKPSSALPGPGIGLNSYLQGGKTSVDPIDVDAYVSLYEPTASHDYLVKEELSFDSKHSPPRIKCDMEMEAYNAVGNKVTFRPEFHFEDYIIRFKQIMERVKRGYVKGRPRHIETPDLSCIHILSYFIFSKMGTSELDAIMIRHLLVTGCPLVKDVKFDEDGMQELAPLLAQVSINDFSIKAGPGICVPAVVSGFVKDILLNATTEGKILNGLDFPMWDGSKNLTAYSVDLAAWTSVRGLHTTDPSTPYPIEHTKWWTAGTENTLTFLHIDCDGLGTEDGPTNEDGQKLWGLLLLKHSKYDFEAVVLRQGDCLYMKPNTPHFVFGLKHAICYGSHYYTTSMMQQTLQGVIHAFVLHKFLTNTHHQPSRQLLRCILFFYQIGIMEGQIPPSHRTFSHLPNIHMVDGLLNFLSVAILVVFGNVLDFRTYSAPNQHQLAAASKEQQFLMANHDINAIPFNEWLAICYARGVALHVIRWIRDSCEVTGPDGEIVEDLPSVFMVQLLSALLEYKAAAERRSLNGVPHCTSALLSRQVENVVRCDPLLTLAWQSRSEEPSTCLSLELKSLYSVEWKVGWEEKWCSNDLGMLLHNF</sequence>
<name>A0A9P5N7K9_GYMJU</name>
<comment type="caution">
    <text evidence="2">The sequence shown here is derived from an EMBL/GenBank/DDBJ whole genome shotgun (WGS) entry which is preliminary data.</text>
</comment>
<feature type="compositionally biased region" description="Polar residues" evidence="1">
    <location>
        <begin position="9"/>
        <end position="24"/>
    </location>
</feature>
<reference evidence="2" key="1">
    <citation type="submission" date="2020-11" db="EMBL/GenBank/DDBJ databases">
        <authorList>
            <consortium name="DOE Joint Genome Institute"/>
            <person name="Ahrendt S."/>
            <person name="Riley R."/>
            <person name="Andreopoulos W."/>
            <person name="LaButti K."/>
            <person name="Pangilinan J."/>
            <person name="Ruiz-duenas F.J."/>
            <person name="Barrasa J.M."/>
            <person name="Sanchez-Garcia M."/>
            <person name="Camarero S."/>
            <person name="Miyauchi S."/>
            <person name="Serrano A."/>
            <person name="Linde D."/>
            <person name="Babiker R."/>
            <person name="Drula E."/>
            <person name="Ayuso-Fernandez I."/>
            <person name="Pacheco R."/>
            <person name="Padilla G."/>
            <person name="Ferreira P."/>
            <person name="Barriuso J."/>
            <person name="Kellner H."/>
            <person name="Castanera R."/>
            <person name="Alfaro M."/>
            <person name="Ramirez L."/>
            <person name="Pisabarro A.G."/>
            <person name="Kuo A."/>
            <person name="Tritt A."/>
            <person name="Lipzen A."/>
            <person name="He G."/>
            <person name="Yan M."/>
            <person name="Ng V."/>
            <person name="Cullen D."/>
            <person name="Martin F."/>
            <person name="Rosso M.-N."/>
            <person name="Henrissat B."/>
            <person name="Hibbett D."/>
            <person name="Martinez A.T."/>
            <person name="Grigoriev I.V."/>
        </authorList>
    </citation>
    <scope>NUCLEOTIDE SEQUENCE</scope>
    <source>
        <strain evidence="2">AH 44721</strain>
    </source>
</reference>
<feature type="region of interest" description="Disordered" evidence="1">
    <location>
        <begin position="1"/>
        <end position="27"/>
    </location>
</feature>
<accession>A0A9P5N7K9</accession>
<dbReference type="Proteomes" id="UP000724874">
    <property type="component" value="Unassembled WGS sequence"/>
</dbReference>
<dbReference type="EMBL" id="JADNYJ010000389">
    <property type="protein sequence ID" value="KAF8869967.1"/>
    <property type="molecule type" value="Genomic_DNA"/>
</dbReference>
<protein>
    <recommendedName>
        <fullName evidence="4">JmjC domain-containing protein</fullName>
    </recommendedName>
</protein>
<evidence type="ECO:0000256" key="1">
    <source>
        <dbReference type="SAM" id="MobiDB-lite"/>
    </source>
</evidence>